<dbReference type="RefSeq" id="WP_187574261.1">
    <property type="nucleotide sequence ID" value="NZ_CP060731.1"/>
</dbReference>
<dbReference type="SUPFAM" id="SSF50044">
    <property type="entry name" value="SH3-domain"/>
    <property type="match status" value="2"/>
</dbReference>
<dbReference type="Pfam" id="PF07653">
    <property type="entry name" value="SH3_2"/>
    <property type="match status" value="2"/>
</dbReference>
<organism evidence="3 4">
    <name type="scientific">Pseudoxanthomonas mexicana</name>
    <dbReference type="NCBI Taxonomy" id="128785"/>
    <lineage>
        <taxon>Bacteria</taxon>
        <taxon>Pseudomonadati</taxon>
        <taxon>Pseudomonadota</taxon>
        <taxon>Gammaproteobacteria</taxon>
        <taxon>Lysobacterales</taxon>
        <taxon>Lysobacteraceae</taxon>
        <taxon>Pseudoxanthomonas</taxon>
    </lineage>
</organism>
<dbReference type="CDD" id="cd00174">
    <property type="entry name" value="SH3"/>
    <property type="match status" value="1"/>
</dbReference>
<dbReference type="PROSITE" id="PS50002">
    <property type="entry name" value="SH3"/>
    <property type="match status" value="1"/>
</dbReference>
<dbReference type="SMART" id="SM00326">
    <property type="entry name" value="SH3"/>
    <property type="match status" value="2"/>
</dbReference>
<evidence type="ECO:0000313" key="3">
    <source>
        <dbReference type="EMBL" id="QNN78983.1"/>
    </source>
</evidence>
<dbReference type="Gene3D" id="2.30.30.40">
    <property type="entry name" value="SH3 Domains"/>
    <property type="match status" value="2"/>
</dbReference>
<accession>A0A7G9TFV8</accession>
<dbReference type="PIRSF" id="PIRSF034961">
    <property type="entry name" value="UCP034961_SH3_2"/>
    <property type="match status" value="1"/>
</dbReference>
<dbReference type="InterPro" id="IPR001452">
    <property type="entry name" value="SH3_domain"/>
</dbReference>
<sequence>MRARVVRDYRTQYANPIRFARGDVVALGARDTEWPAFAWTTTADGNAGWAPVDWLQPRDDGHAVALRDYSAQELDAQAGDTVELHHELGDWWWCTHADGRSGWLPARDLDLINDTTSEETSE</sequence>
<name>A0A7G9TFV8_PSEMX</name>
<feature type="domain" description="SH3" evidence="2">
    <location>
        <begin position="58"/>
        <end position="114"/>
    </location>
</feature>
<gene>
    <name evidence="3" type="ORF">IAE60_06120</name>
</gene>
<dbReference type="GeneID" id="81470536"/>
<proteinExistence type="predicted"/>
<dbReference type="EMBL" id="CP060731">
    <property type="protein sequence ID" value="QNN78983.1"/>
    <property type="molecule type" value="Genomic_DNA"/>
</dbReference>
<reference evidence="3 4" key="1">
    <citation type="submission" date="2020-08" db="EMBL/GenBank/DDBJ databases">
        <title>Streptomycin Non-resistant strain, P. mexicana.</title>
        <authorList>
            <person name="Ganesh-Kumar S."/>
            <person name="Zhe T."/>
            <person name="Yu Z."/>
            <person name="Min Y."/>
        </authorList>
    </citation>
    <scope>NUCLEOTIDE SEQUENCE [LARGE SCALE GENOMIC DNA]</scope>
    <source>
        <strain evidence="3 4">GTZY2</strain>
    </source>
</reference>
<keyword evidence="1" id="KW-0728">SH3 domain</keyword>
<dbReference type="InterPro" id="IPR014593">
    <property type="entry name" value="UCP034961_SH3_2"/>
</dbReference>
<evidence type="ECO:0000313" key="4">
    <source>
        <dbReference type="Proteomes" id="UP000515838"/>
    </source>
</evidence>
<protein>
    <submittedName>
        <fullName evidence="3">Peptide-binding protein</fullName>
    </submittedName>
</protein>
<evidence type="ECO:0000259" key="2">
    <source>
        <dbReference type="PROSITE" id="PS50002"/>
    </source>
</evidence>
<evidence type="ECO:0000256" key="1">
    <source>
        <dbReference type="ARBA" id="ARBA00022443"/>
    </source>
</evidence>
<dbReference type="Proteomes" id="UP000515838">
    <property type="component" value="Chromosome"/>
</dbReference>
<dbReference type="AlphaFoldDB" id="A0A7G9TFV8"/>
<dbReference type="InterPro" id="IPR036028">
    <property type="entry name" value="SH3-like_dom_sf"/>
</dbReference>